<name>A0A5K7YZ57_9BACT</name>
<feature type="transmembrane region" description="Helical" evidence="8">
    <location>
        <begin position="326"/>
        <end position="343"/>
    </location>
</feature>
<evidence type="ECO:0000259" key="9">
    <source>
        <dbReference type="Pfam" id="PF13231"/>
    </source>
</evidence>
<feature type="transmembrane region" description="Helical" evidence="8">
    <location>
        <begin position="85"/>
        <end position="101"/>
    </location>
</feature>
<feature type="transmembrane region" description="Helical" evidence="8">
    <location>
        <begin position="297"/>
        <end position="314"/>
    </location>
</feature>
<keyword evidence="11" id="KW-1185">Reference proteome</keyword>
<dbReference type="EMBL" id="AP021875">
    <property type="protein sequence ID" value="BBO73269.1"/>
    <property type="molecule type" value="Genomic_DNA"/>
</dbReference>
<feature type="transmembrane region" description="Helical" evidence="8">
    <location>
        <begin position="107"/>
        <end position="128"/>
    </location>
</feature>
<evidence type="ECO:0000313" key="10">
    <source>
        <dbReference type="EMBL" id="BBO73269.1"/>
    </source>
</evidence>
<dbReference type="AlphaFoldDB" id="A0A5K7YZ57"/>
<evidence type="ECO:0000256" key="3">
    <source>
        <dbReference type="ARBA" id="ARBA00022676"/>
    </source>
</evidence>
<dbReference type="Pfam" id="PF13231">
    <property type="entry name" value="PMT_2"/>
    <property type="match status" value="1"/>
</dbReference>
<feature type="transmembrane region" description="Helical" evidence="8">
    <location>
        <begin position="61"/>
        <end position="78"/>
    </location>
</feature>
<organism evidence="10 11">
    <name type="scientific">Desulfosarcina widdelii</name>
    <dbReference type="NCBI Taxonomy" id="947919"/>
    <lineage>
        <taxon>Bacteria</taxon>
        <taxon>Pseudomonadati</taxon>
        <taxon>Thermodesulfobacteriota</taxon>
        <taxon>Desulfobacteria</taxon>
        <taxon>Desulfobacterales</taxon>
        <taxon>Desulfosarcinaceae</taxon>
        <taxon>Desulfosarcina</taxon>
    </lineage>
</organism>
<evidence type="ECO:0000256" key="7">
    <source>
        <dbReference type="ARBA" id="ARBA00023136"/>
    </source>
</evidence>
<keyword evidence="2" id="KW-1003">Cell membrane</keyword>
<accession>A0A5K7YZ57</accession>
<feature type="transmembrane region" description="Helical" evidence="8">
    <location>
        <begin position="267"/>
        <end position="285"/>
    </location>
</feature>
<proteinExistence type="predicted"/>
<comment type="subcellular location">
    <subcellularLocation>
        <location evidence="1">Cell membrane</location>
        <topology evidence="1">Multi-pass membrane protein</topology>
    </subcellularLocation>
</comment>
<dbReference type="InterPro" id="IPR038731">
    <property type="entry name" value="RgtA/B/C-like"/>
</dbReference>
<dbReference type="GO" id="GO:0016763">
    <property type="term" value="F:pentosyltransferase activity"/>
    <property type="evidence" value="ECO:0007669"/>
    <property type="project" value="TreeGrafter"/>
</dbReference>
<keyword evidence="6 8" id="KW-1133">Transmembrane helix</keyword>
<feature type="domain" description="Glycosyltransferase RgtA/B/C/D-like" evidence="9">
    <location>
        <begin position="64"/>
        <end position="168"/>
    </location>
</feature>
<feature type="transmembrane region" description="Helical" evidence="8">
    <location>
        <begin position="349"/>
        <end position="368"/>
    </location>
</feature>
<dbReference type="InterPro" id="IPR050297">
    <property type="entry name" value="LipidA_mod_glycosyltrf_83"/>
</dbReference>
<feature type="transmembrane region" description="Helical" evidence="8">
    <location>
        <begin position="380"/>
        <end position="400"/>
    </location>
</feature>
<keyword evidence="4" id="KW-0808">Transferase</keyword>
<evidence type="ECO:0000256" key="1">
    <source>
        <dbReference type="ARBA" id="ARBA00004651"/>
    </source>
</evidence>
<feature type="transmembrane region" description="Helical" evidence="8">
    <location>
        <begin position="189"/>
        <end position="209"/>
    </location>
</feature>
<keyword evidence="3" id="KW-0328">Glycosyltransferase</keyword>
<evidence type="ECO:0000256" key="2">
    <source>
        <dbReference type="ARBA" id="ARBA00022475"/>
    </source>
</evidence>
<dbReference type="PANTHER" id="PTHR33908">
    <property type="entry name" value="MANNOSYLTRANSFERASE YKCB-RELATED"/>
    <property type="match status" value="1"/>
</dbReference>
<evidence type="ECO:0000256" key="8">
    <source>
        <dbReference type="SAM" id="Phobius"/>
    </source>
</evidence>
<evidence type="ECO:0000256" key="5">
    <source>
        <dbReference type="ARBA" id="ARBA00022692"/>
    </source>
</evidence>
<dbReference type="KEGG" id="dwd:DSCW_06860"/>
<evidence type="ECO:0000256" key="4">
    <source>
        <dbReference type="ARBA" id="ARBA00022679"/>
    </source>
</evidence>
<dbReference type="GO" id="GO:0009103">
    <property type="term" value="P:lipopolysaccharide biosynthetic process"/>
    <property type="evidence" value="ECO:0007669"/>
    <property type="project" value="UniProtKB-ARBA"/>
</dbReference>
<dbReference type="GO" id="GO:0005886">
    <property type="term" value="C:plasma membrane"/>
    <property type="evidence" value="ECO:0007669"/>
    <property type="project" value="UniProtKB-SubCell"/>
</dbReference>
<reference evidence="10 11" key="1">
    <citation type="submission" date="2019-11" db="EMBL/GenBank/DDBJ databases">
        <title>Comparative genomics of hydrocarbon-degrading Desulfosarcina strains.</title>
        <authorList>
            <person name="Watanabe M."/>
            <person name="Kojima H."/>
            <person name="Fukui M."/>
        </authorList>
    </citation>
    <scope>NUCLEOTIDE SEQUENCE [LARGE SCALE GENOMIC DNA]</scope>
    <source>
        <strain evidence="10 11">PP31</strain>
    </source>
</reference>
<evidence type="ECO:0000256" key="6">
    <source>
        <dbReference type="ARBA" id="ARBA00022989"/>
    </source>
</evidence>
<keyword evidence="7 8" id="KW-0472">Membrane</keyword>
<gene>
    <name evidence="10" type="ORF">DSCW_06860</name>
</gene>
<protein>
    <recommendedName>
        <fullName evidence="9">Glycosyltransferase RgtA/B/C/D-like domain-containing protein</fullName>
    </recommendedName>
</protein>
<evidence type="ECO:0000313" key="11">
    <source>
        <dbReference type="Proteomes" id="UP000427769"/>
    </source>
</evidence>
<dbReference type="Proteomes" id="UP000427769">
    <property type="component" value="Chromosome"/>
</dbReference>
<dbReference type="PANTHER" id="PTHR33908:SF11">
    <property type="entry name" value="MEMBRANE PROTEIN"/>
    <property type="match status" value="1"/>
</dbReference>
<keyword evidence="5 8" id="KW-0812">Transmembrane</keyword>
<sequence length="561" mass="64652">MATVPPVSRDALTHHLAVPKIWIEKGIFTELPSIPFSYYPMNLDLLYMVPLYWGNDIFPKYIHFAFALLTALLIYSHVKQRLDRVYGLLGALFFLSIPVIVKLSTTVYVDLGLIFFSACTLFALIGWVENGCRIRYLLLSALSCGLAMGTKYNGLIVFFLMSCFVPLSYLRRLKNETCDGSQPANQFKAISFGVVFVAGSLLVFSPWMIKNLYMTGNPIYPLYKNVFSSGAEERQTHTINHKDNRANEKGKKENANSGWTHFAMRKMVFGESLWQIALIPVRVFFEGVDDNPQHFDGRLNPFLLILPLLLIWVGKKQDNARRFESKLLSLFAISYLLFVYFKIDMRIRWIGPIIPPLVVLCMYSLAGLKRYGESCSKKWEATFLKGLTIVFVLAMLAWNVQYVQALYLKIDPVPYVGGKVDRDDYIKRYRPEYELIRYINNQLPENSIVLCLFIGNRIYYFDRDINLNIRLLKQIIVESNSSKQVLCELENVGITHILLRYDLTRGWMKNNLEKDKQELLRLFFKENAKRVDSFKGYGLFGLKKCINEEGSSHTFTVGVPK</sequence>